<accession>A0ABS7XCU4</accession>
<dbReference type="PANTHER" id="PTHR35812:SF1">
    <property type="entry name" value="LIPOPROTEIN"/>
    <property type="match status" value="1"/>
</dbReference>
<feature type="signal peptide" evidence="1">
    <location>
        <begin position="1"/>
        <end position="27"/>
    </location>
</feature>
<evidence type="ECO:0000313" key="3">
    <source>
        <dbReference type="EMBL" id="MBZ9613376.1"/>
    </source>
</evidence>
<feature type="chain" id="PRO_5047449160" evidence="1">
    <location>
        <begin position="28"/>
        <end position="188"/>
    </location>
</feature>
<evidence type="ECO:0000313" key="4">
    <source>
        <dbReference type="Proteomes" id="UP000663814"/>
    </source>
</evidence>
<dbReference type="Proteomes" id="UP000663814">
    <property type="component" value="Unassembled WGS sequence"/>
</dbReference>
<reference evidence="3 4" key="1">
    <citation type="submission" date="2021-08" db="EMBL/GenBank/DDBJ databases">
        <title>Rheinheimera aquimaris sp. nov., isolated from seawater of the East Sea in Korea.</title>
        <authorList>
            <person name="Kim K.H."/>
            <person name="Wenting R."/>
            <person name="Kim K.R."/>
            <person name="Jeon C.O."/>
        </authorList>
    </citation>
    <scope>NUCLEOTIDE SEQUENCE [LARGE SCALE GENOMIC DNA]</scope>
    <source>
        <strain evidence="3 4">MA-13</strain>
    </source>
</reference>
<dbReference type="Pfam" id="PF07603">
    <property type="entry name" value="Lcl_C"/>
    <property type="match status" value="1"/>
</dbReference>
<evidence type="ECO:0000259" key="2">
    <source>
        <dbReference type="Pfam" id="PF07603"/>
    </source>
</evidence>
<proteinExistence type="predicted"/>
<feature type="domain" description="Lcl C-terminal" evidence="2">
    <location>
        <begin position="55"/>
        <end position="185"/>
    </location>
</feature>
<sequence>MHTLIKKLINTIYLVIGSASLSLQVIADGSCIDGFENAAIPFSTPTSDFTIIGNGTAVHNPTGLMWMQCSMGQFWDSDDNSCLSSNNFYDWDTALQSAQNFSFAGFNDWRLPNKNELASIIEWRCYTPSINLSVFPNTFPTGNYWTSTPASPDSAWYINFSYGIVRPNRKNGEIFRYAFFVRLVRDAR</sequence>
<organism evidence="3 4">
    <name type="scientific">Rheinheimera maricola</name>
    <dbReference type="NCBI Taxonomy" id="2793282"/>
    <lineage>
        <taxon>Bacteria</taxon>
        <taxon>Pseudomonadati</taxon>
        <taxon>Pseudomonadota</taxon>
        <taxon>Gammaproteobacteria</taxon>
        <taxon>Chromatiales</taxon>
        <taxon>Chromatiaceae</taxon>
        <taxon>Rheinheimera</taxon>
    </lineage>
</organism>
<dbReference type="EMBL" id="JAERPS020000007">
    <property type="protein sequence ID" value="MBZ9613376.1"/>
    <property type="molecule type" value="Genomic_DNA"/>
</dbReference>
<comment type="caution">
    <text evidence="3">The sequence shown here is derived from an EMBL/GenBank/DDBJ whole genome shotgun (WGS) entry which is preliminary data.</text>
</comment>
<evidence type="ECO:0000256" key="1">
    <source>
        <dbReference type="SAM" id="SignalP"/>
    </source>
</evidence>
<name>A0ABS7XCU4_9GAMM</name>
<dbReference type="InterPro" id="IPR011460">
    <property type="entry name" value="Lcl_C"/>
</dbReference>
<dbReference type="RefSeq" id="WP_205312188.1">
    <property type="nucleotide sequence ID" value="NZ_JAERPS020000007.1"/>
</dbReference>
<dbReference type="PANTHER" id="PTHR35812">
    <property type="entry name" value="LIPOPROTEIN"/>
    <property type="match status" value="1"/>
</dbReference>
<keyword evidence="1" id="KW-0732">Signal</keyword>
<gene>
    <name evidence="3" type="ORF">I4W93_017420</name>
</gene>
<protein>
    <submittedName>
        <fullName evidence="3">DUF1566 domain-containing protein</fullName>
    </submittedName>
</protein>
<keyword evidence="4" id="KW-1185">Reference proteome</keyword>